<dbReference type="AlphaFoldDB" id="A0A7V8USM1"/>
<keyword evidence="2" id="KW-0732">Signal</keyword>
<sequence>MNRFAALAAVVLAAPAVPMAPENPEVSELWANPAIRPDEGAIARVEILDAPRSLSAHDPFHVKLRVTNHSDGTIDGFTILPRRAPAVGTLMEQRYAAIADPQEYGVMGDARSVDRQLQPGASTELELDLGLDLPDVGTYPIMLQLLDASGAPIDSDRFHLGVRGMRDNVRPAELTALYPVTANVDILPGETGEAPENPPLVLASDSLAGELAPEGRLSQLVDQYLEAARTPEVGYATCVALDPALIDTVDRMQSGYTVDDERPAVVEEPKRLRDSWGSGAEPDGEPGAGANDAKVWLDKVRRIAATGCVVALPWANADLNAVARTGDKWLMREAVERGPFVLQRVLGTAGTLNTVVTGAGYVEDGTAPALGWADHSRSTIMEEGMQASWERAMGAAVHEEHAGTESALERDDMADLAGSAAPVPQQPVRVLSAAAGRDFGWIAPGVMAVGYQSSLATILAATGSNPETTGFSEPDLRYDYTVDSKAARDTSAAAAVRLAAQAAWVPVDAEQGPEPILVAPPADWDADTAASVLGAVAELVSGGAARPMAFSSYLAAPPETAPAGEPEAHTDPTAFTDAEVLQVTQQAAFINDLTALMVPDPAIALTRYGFTLPLRRDLLEALSINDRRAMSSYSGAAEATSDRLSGSRAALSELRAAVDLIPPGNVYTRTSPSSPLLIVAQNGLPLPVETAINFSGPAGARLNAPGVLRIPARGSVTVQMTADLPDSARGTDLKLYLAGANGQPISQPVDIAVRTTRVTVNGWIAAGAMGLAGLGVILAVRGARGSPPSEREPRQDSRRSDRRTT</sequence>
<evidence type="ECO:0008006" key="5">
    <source>
        <dbReference type="Google" id="ProtNLM"/>
    </source>
</evidence>
<feature type="signal peptide" evidence="2">
    <location>
        <begin position="1"/>
        <end position="20"/>
    </location>
</feature>
<evidence type="ECO:0000256" key="2">
    <source>
        <dbReference type="SAM" id="SignalP"/>
    </source>
</evidence>
<feature type="region of interest" description="Disordered" evidence="1">
    <location>
        <begin position="267"/>
        <end position="290"/>
    </location>
</feature>
<dbReference type="Proteomes" id="UP000577408">
    <property type="component" value="Unassembled WGS sequence"/>
</dbReference>
<evidence type="ECO:0000313" key="3">
    <source>
        <dbReference type="EMBL" id="MBA1836539.1"/>
    </source>
</evidence>
<keyword evidence="4" id="KW-1185">Reference proteome</keyword>
<dbReference type="EMBL" id="JABFED010000001">
    <property type="protein sequence ID" value="MBA1836539.1"/>
    <property type="molecule type" value="Genomic_DNA"/>
</dbReference>
<feature type="compositionally biased region" description="Basic and acidic residues" evidence="1">
    <location>
        <begin position="789"/>
        <end position="805"/>
    </location>
</feature>
<gene>
    <name evidence="3" type="ORF">HMA55_01190</name>
</gene>
<evidence type="ECO:0000313" key="4">
    <source>
        <dbReference type="Proteomes" id="UP000577408"/>
    </source>
</evidence>
<evidence type="ECO:0000256" key="1">
    <source>
        <dbReference type="SAM" id="MobiDB-lite"/>
    </source>
</evidence>
<organism evidence="3 4">
    <name type="scientific">Corynebacterium wankanglinii</name>
    <dbReference type="NCBI Taxonomy" id="2735136"/>
    <lineage>
        <taxon>Bacteria</taxon>
        <taxon>Bacillati</taxon>
        <taxon>Actinomycetota</taxon>
        <taxon>Actinomycetes</taxon>
        <taxon>Mycobacteriales</taxon>
        <taxon>Corynebacteriaceae</taxon>
        <taxon>Corynebacterium</taxon>
    </lineage>
</organism>
<proteinExistence type="predicted"/>
<dbReference type="RefSeq" id="WP_181191265.1">
    <property type="nucleotide sequence ID" value="NZ_JABFED010000001.1"/>
</dbReference>
<comment type="caution">
    <text evidence="3">The sequence shown here is derived from an EMBL/GenBank/DDBJ whole genome shotgun (WGS) entry which is preliminary data.</text>
</comment>
<accession>A0A7V8USM1</accession>
<reference evidence="3 4" key="1">
    <citation type="submission" date="2020-05" db="EMBL/GenBank/DDBJ databases">
        <title>Descriptions of Corynebacterium xxxx sp. nov., Corynebacterium yyyy sp. nov. and Corynebacterium zzzz sp. nov.</title>
        <authorList>
            <person name="Zhang G."/>
        </authorList>
    </citation>
    <scope>NUCLEOTIDE SEQUENCE [LARGE SCALE GENOMIC DNA]</scope>
    <source>
        <strain evidence="4">zg-913</strain>
    </source>
</reference>
<feature type="chain" id="PRO_5030995495" description="Secreted protein" evidence="2">
    <location>
        <begin position="21"/>
        <end position="805"/>
    </location>
</feature>
<dbReference type="InterPro" id="IPR046112">
    <property type="entry name" value="DUF6049"/>
</dbReference>
<protein>
    <recommendedName>
        <fullName evidence="5">Secreted protein</fullName>
    </recommendedName>
</protein>
<dbReference type="Pfam" id="PF19516">
    <property type="entry name" value="DUF6049"/>
    <property type="match status" value="1"/>
</dbReference>
<feature type="region of interest" description="Disordered" evidence="1">
    <location>
        <begin position="783"/>
        <end position="805"/>
    </location>
</feature>
<name>A0A7V8USM1_9CORY</name>